<keyword evidence="4" id="KW-0809">Transit peptide</keyword>
<dbReference type="Pfam" id="PF01636">
    <property type="entry name" value="APH"/>
    <property type="match status" value="2"/>
</dbReference>
<evidence type="ECO:0000313" key="9">
    <source>
        <dbReference type="Proteomes" id="UP000034164"/>
    </source>
</evidence>
<comment type="similarity">
    <text evidence="2">Belongs to the AIM9 family.</text>
</comment>
<dbReference type="InterPro" id="IPR051035">
    <property type="entry name" value="Mito_inheritance_9"/>
</dbReference>
<dbReference type="InterPro" id="IPR011009">
    <property type="entry name" value="Kinase-like_dom_sf"/>
</dbReference>
<sequence length="536" mass="60831">MTAAPNNSELCEYTRARFLLGEGEQMAKRRIQFNMHELASTAAKAVGATRCLDIQKCPDGLYNKAFMLSMDTGKQVIAKIPNPNAGRPYYTTASEVATMDFARTVLETPVPQVYAWNASDNDSNNSVGAEFIIMERVSGVPLSDIWWDLQPNQKLKVFAQVVRYMKRWTSVSFNGLGGLYFAEHVDTPSREPLYFEEGNPVRNSRFTIGPSSNREWSDEGRGDIQCDRGPWRSIIDYRRAIGDREVTAVKTLSHIPKHSAMLCGPEPLYQPTAQKKLEALRYYSQILETLLPEDPSLTTSHLWHNDLHHENIFVNPDSLQILGIIDWQSIQIAPLTDHCLDASFLDYEGPDIGTNLERPKLPAEIKSLNGEEKAIALKQYIDKAVMIAWRSLIRDKNPAQYRAIEFQRSASGNLLHLSRRIFELGEAHFRALLLDLRDERANAGPTSAPRFPLQFSDADVTAMEVDVERAELGVRLIKSMEQRLGHLWPDKGMVEHENYDETKLALRDVKAELIDKLKAHSGWDTAVFERLWPFDD</sequence>
<evidence type="ECO:0000256" key="2">
    <source>
        <dbReference type="ARBA" id="ARBA00005543"/>
    </source>
</evidence>
<dbReference type="GO" id="GO:0005739">
    <property type="term" value="C:mitochondrion"/>
    <property type="evidence" value="ECO:0007669"/>
    <property type="project" value="UniProtKB-SubCell"/>
</dbReference>
<evidence type="ECO:0000313" key="8">
    <source>
        <dbReference type="EMBL" id="KKZ60763.1"/>
    </source>
</evidence>
<dbReference type="Proteomes" id="UP000034164">
    <property type="component" value="Unassembled WGS sequence"/>
</dbReference>
<gene>
    <name evidence="8" type="ORF">EMCG_04573</name>
</gene>
<evidence type="ECO:0000256" key="1">
    <source>
        <dbReference type="ARBA" id="ARBA00004173"/>
    </source>
</evidence>
<evidence type="ECO:0000256" key="6">
    <source>
        <dbReference type="ARBA" id="ARBA00031849"/>
    </source>
</evidence>
<dbReference type="VEuPathDB" id="FungiDB:EMCG_04573"/>
<name>A0A0G2HRV4_9EURO</name>
<comment type="subcellular location">
    <subcellularLocation>
        <location evidence="1">Mitochondrion</location>
    </subcellularLocation>
</comment>
<accession>A0A0G2HRV4</accession>
<dbReference type="OrthoDB" id="2831558at2759"/>
<organism evidence="8 9">
    <name type="scientific">[Emmonsia] crescens</name>
    <dbReference type="NCBI Taxonomy" id="73230"/>
    <lineage>
        <taxon>Eukaryota</taxon>
        <taxon>Fungi</taxon>
        <taxon>Dikarya</taxon>
        <taxon>Ascomycota</taxon>
        <taxon>Pezizomycotina</taxon>
        <taxon>Eurotiomycetes</taxon>
        <taxon>Eurotiomycetidae</taxon>
        <taxon>Onygenales</taxon>
        <taxon>Ajellomycetaceae</taxon>
        <taxon>Emergomyces</taxon>
    </lineage>
</organism>
<protein>
    <recommendedName>
        <fullName evidence="3">Altered inheritance of mitochondria protein 9, mitochondrial</fullName>
    </recommendedName>
    <alternativeName>
        <fullName evidence="6">Found in mitochondrial proteome protein 29</fullName>
    </alternativeName>
</protein>
<dbReference type="PANTHER" id="PTHR36091">
    <property type="entry name" value="ALTERED INHERITANCE OF MITOCHONDRIA PROTEIN 9, MITOCHONDRIAL"/>
    <property type="match status" value="1"/>
</dbReference>
<dbReference type="Gene3D" id="3.90.1200.10">
    <property type="match status" value="1"/>
</dbReference>
<dbReference type="PANTHER" id="PTHR36091:SF1">
    <property type="entry name" value="ALTERED INHERITANCE OF MITOCHONDRIA PROTEIN 9, MITOCHONDRIAL"/>
    <property type="match status" value="1"/>
</dbReference>
<feature type="domain" description="Aminoglycoside phosphotransferase" evidence="7">
    <location>
        <begin position="281"/>
        <end position="335"/>
    </location>
</feature>
<keyword evidence="5" id="KW-0496">Mitochondrion</keyword>
<dbReference type="EMBL" id="LCZI01001466">
    <property type="protein sequence ID" value="KKZ60763.1"/>
    <property type="molecule type" value="Genomic_DNA"/>
</dbReference>
<evidence type="ECO:0000259" key="7">
    <source>
        <dbReference type="Pfam" id="PF01636"/>
    </source>
</evidence>
<feature type="domain" description="Aminoglycoside phosphotransferase" evidence="7">
    <location>
        <begin position="54"/>
        <end position="177"/>
    </location>
</feature>
<dbReference type="SUPFAM" id="SSF56112">
    <property type="entry name" value="Protein kinase-like (PK-like)"/>
    <property type="match status" value="1"/>
</dbReference>
<comment type="caution">
    <text evidence="8">The sequence shown here is derived from an EMBL/GenBank/DDBJ whole genome shotgun (WGS) entry which is preliminary data.</text>
</comment>
<evidence type="ECO:0000256" key="5">
    <source>
        <dbReference type="ARBA" id="ARBA00023128"/>
    </source>
</evidence>
<evidence type="ECO:0000256" key="3">
    <source>
        <dbReference type="ARBA" id="ARBA00016197"/>
    </source>
</evidence>
<dbReference type="AlphaFoldDB" id="A0A0G2HRV4"/>
<evidence type="ECO:0000256" key="4">
    <source>
        <dbReference type="ARBA" id="ARBA00022946"/>
    </source>
</evidence>
<proteinExistence type="inferred from homology"/>
<dbReference type="InterPro" id="IPR002575">
    <property type="entry name" value="Aminoglycoside_PTrfase"/>
</dbReference>
<reference evidence="9" key="1">
    <citation type="journal article" date="2015" name="PLoS Genet.">
        <title>The dynamic genome and transcriptome of the human fungal pathogen Blastomyces and close relative Emmonsia.</title>
        <authorList>
            <person name="Munoz J.F."/>
            <person name="Gauthier G.M."/>
            <person name="Desjardins C.A."/>
            <person name="Gallo J.E."/>
            <person name="Holder J."/>
            <person name="Sullivan T.D."/>
            <person name="Marty A.J."/>
            <person name="Carmen J.C."/>
            <person name="Chen Z."/>
            <person name="Ding L."/>
            <person name="Gujja S."/>
            <person name="Magrini V."/>
            <person name="Misas E."/>
            <person name="Mitreva M."/>
            <person name="Priest M."/>
            <person name="Saif S."/>
            <person name="Whiston E.A."/>
            <person name="Young S."/>
            <person name="Zeng Q."/>
            <person name="Goldman W.E."/>
            <person name="Mardis E.R."/>
            <person name="Taylor J.W."/>
            <person name="McEwen J.G."/>
            <person name="Clay O.K."/>
            <person name="Klein B.S."/>
            <person name="Cuomo C.A."/>
        </authorList>
    </citation>
    <scope>NUCLEOTIDE SEQUENCE [LARGE SCALE GENOMIC DNA]</scope>
    <source>
        <strain evidence="9">UAMH 3008</strain>
    </source>
</reference>